<comment type="caution">
    <text evidence="2">The sequence shown here is derived from an EMBL/GenBank/DDBJ whole genome shotgun (WGS) entry which is preliminary data.</text>
</comment>
<gene>
    <name evidence="2" type="ORF">BLNAU_4818</name>
</gene>
<accession>A0ABQ9Y936</accession>
<proteinExistence type="predicted"/>
<evidence type="ECO:0000313" key="3">
    <source>
        <dbReference type="Proteomes" id="UP001281761"/>
    </source>
</evidence>
<feature type="region of interest" description="Disordered" evidence="1">
    <location>
        <begin position="1"/>
        <end position="26"/>
    </location>
</feature>
<sequence length="342" mass="39760">MNELGEREEDRPKEEGERQEQQLDEKWPNVVFEASQKLDHTNWKEFVQLVPLAQLKNEKNTEGEEELIALLQKVRDIDVKVTELEENNQEVAILLPVLEEFVTSMLSDQFLTDKRDRERRRNERTEDTILAMEHGDKQGIEPDTLADSKSDEEYSLMDLDERNERKHDFRFIIPQKDKHKETGTPGDPFGGNYVGHDSEGMDDLKPCGEGSEMDWENSSIIDANPLPLFTSPVNVTFTEEKMLWLRAPFLFQDERKEMFTKKTRRVLHEEGTRLNDEQQTQLMLQLGTTAIHEKKEHIISARDEGLGNIKQTINTRVAKTDERLERYCKAGEERAYQAAIGD</sequence>
<name>A0ABQ9Y936_9EUKA</name>
<reference evidence="2 3" key="1">
    <citation type="journal article" date="2022" name="bioRxiv">
        <title>Genomics of Preaxostyla Flagellates Illuminates Evolutionary Transitions and the Path Towards Mitochondrial Loss.</title>
        <authorList>
            <person name="Novak L.V.F."/>
            <person name="Treitli S.C."/>
            <person name="Pyrih J."/>
            <person name="Halakuc P."/>
            <person name="Pipaliya S.V."/>
            <person name="Vacek V."/>
            <person name="Brzon O."/>
            <person name="Soukal P."/>
            <person name="Eme L."/>
            <person name="Dacks J.B."/>
            <person name="Karnkowska A."/>
            <person name="Elias M."/>
            <person name="Hampl V."/>
        </authorList>
    </citation>
    <scope>NUCLEOTIDE SEQUENCE [LARGE SCALE GENOMIC DNA]</scope>
    <source>
        <strain evidence="2">NAU3</strain>
        <tissue evidence="2">Gut</tissue>
    </source>
</reference>
<protein>
    <submittedName>
        <fullName evidence="2">Uncharacterized protein</fullName>
    </submittedName>
</protein>
<dbReference type="Proteomes" id="UP001281761">
    <property type="component" value="Unassembled WGS sequence"/>
</dbReference>
<keyword evidence="3" id="KW-1185">Reference proteome</keyword>
<dbReference type="EMBL" id="JARBJD010000024">
    <property type="protein sequence ID" value="KAK2960265.1"/>
    <property type="molecule type" value="Genomic_DNA"/>
</dbReference>
<evidence type="ECO:0000256" key="1">
    <source>
        <dbReference type="SAM" id="MobiDB-lite"/>
    </source>
</evidence>
<organism evidence="2 3">
    <name type="scientific">Blattamonas nauphoetae</name>
    <dbReference type="NCBI Taxonomy" id="2049346"/>
    <lineage>
        <taxon>Eukaryota</taxon>
        <taxon>Metamonada</taxon>
        <taxon>Preaxostyla</taxon>
        <taxon>Oxymonadida</taxon>
        <taxon>Blattamonas</taxon>
    </lineage>
</organism>
<evidence type="ECO:0000313" key="2">
    <source>
        <dbReference type="EMBL" id="KAK2960265.1"/>
    </source>
</evidence>